<dbReference type="Gene3D" id="3.40.190.10">
    <property type="entry name" value="Periplasmic binding protein-like II"/>
    <property type="match status" value="1"/>
</dbReference>
<feature type="compositionally biased region" description="Basic and acidic residues" evidence="1">
    <location>
        <begin position="176"/>
        <end position="186"/>
    </location>
</feature>
<feature type="region of interest" description="Disordered" evidence="1">
    <location>
        <begin position="155"/>
        <end position="215"/>
    </location>
</feature>
<protein>
    <recommendedName>
        <fullName evidence="5">Ionotropic glutamate receptor C-terminal domain-containing protein</fullName>
    </recommendedName>
</protein>
<proteinExistence type="predicted"/>
<gene>
    <name evidence="3" type="primary">Necator_chrI.g3944</name>
    <name evidence="3" type="ORF">RB195_007815</name>
</gene>
<sequence length="215" mass="23741">MILRVSPGTAEAGSPSPESTCVSGQAQGSPYRAEISRAILRLQEKTVLTELKEKWWKDKRVVCPAVVKKGTDDGGSIGGIFIILVIGLVVTIILVVLEVISRPDVVPDGQAPRPGIWHQLQHALCFIRSPTHSLKRKIDKLIVYEEGRPTYQYKNNYIGEGSESEASKVEPIPRPIDPEEEKRESSEENDSSCSPLSSQEEDSKEENFSQPSSTQ</sequence>
<keyword evidence="4" id="KW-1185">Reference proteome</keyword>
<evidence type="ECO:0008006" key="5">
    <source>
        <dbReference type="Google" id="ProtNLM"/>
    </source>
</evidence>
<evidence type="ECO:0000256" key="1">
    <source>
        <dbReference type="SAM" id="MobiDB-lite"/>
    </source>
</evidence>
<feature type="region of interest" description="Disordered" evidence="1">
    <location>
        <begin position="1"/>
        <end position="26"/>
    </location>
</feature>
<keyword evidence="2" id="KW-0472">Membrane</keyword>
<keyword evidence="2" id="KW-0812">Transmembrane</keyword>
<keyword evidence="2" id="KW-1133">Transmembrane helix</keyword>
<evidence type="ECO:0000313" key="3">
    <source>
        <dbReference type="EMBL" id="KAK6731582.1"/>
    </source>
</evidence>
<dbReference type="Proteomes" id="UP001303046">
    <property type="component" value="Unassembled WGS sequence"/>
</dbReference>
<evidence type="ECO:0000256" key="2">
    <source>
        <dbReference type="SAM" id="Phobius"/>
    </source>
</evidence>
<reference evidence="3 4" key="1">
    <citation type="submission" date="2023-08" db="EMBL/GenBank/DDBJ databases">
        <title>A Necator americanus chromosomal reference genome.</title>
        <authorList>
            <person name="Ilik V."/>
            <person name="Petrzelkova K.J."/>
            <person name="Pardy F."/>
            <person name="Fuh T."/>
            <person name="Niatou-Singa F.S."/>
            <person name="Gouil Q."/>
            <person name="Baker L."/>
            <person name="Ritchie M.E."/>
            <person name="Jex A.R."/>
            <person name="Gazzola D."/>
            <person name="Li H."/>
            <person name="Toshio Fujiwara R."/>
            <person name="Zhan B."/>
            <person name="Aroian R.V."/>
            <person name="Pafco B."/>
            <person name="Schwarz E.M."/>
        </authorList>
    </citation>
    <scope>NUCLEOTIDE SEQUENCE [LARGE SCALE GENOMIC DNA]</scope>
    <source>
        <strain evidence="3 4">Aroian</strain>
        <tissue evidence="3">Whole animal</tissue>
    </source>
</reference>
<feature type="compositionally biased region" description="Polar residues" evidence="1">
    <location>
        <begin position="16"/>
        <end position="26"/>
    </location>
</feature>
<dbReference type="EMBL" id="JAVFWL010000001">
    <property type="protein sequence ID" value="KAK6731582.1"/>
    <property type="molecule type" value="Genomic_DNA"/>
</dbReference>
<name>A0ABR1BZ36_NECAM</name>
<accession>A0ABR1BZ36</accession>
<organism evidence="3 4">
    <name type="scientific">Necator americanus</name>
    <name type="common">Human hookworm</name>
    <dbReference type="NCBI Taxonomy" id="51031"/>
    <lineage>
        <taxon>Eukaryota</taxon>
        <taxon>Metazoa</taxon>
        <taxon>Ecdysozoa</taxon>
        <taxon>Nematoda</taxon>
        <taxon>Chromadorea</taxon>
        <taxon>Rhabditida</taxon>
        <taxon>Rhabditina</taxon>
        <taxon>Rhabditomorpha</taxon>
        <taxon>Strongyloidea</taxon>
        <taxon>Ancylostomatidae</taxon>
        <taxon>Bunostominae</taxon>
        <taxon>Necator</taxon>
    </lineage>
</organism>
<feature type="transmembrane region" description="Helical" evidence="2">
    <location>
        <begin position="77"/>
        <end position="97"/>
    </location>
</feature>
<comment type="caution">
    <text evidence="3">The sequence shown here is derived from an EMBL/GenBank/DDBJ whole genome shotgun (WGS) entry which is preliminary data.</text>
</comment>
<evidence type="ECO:0000313" key="4">
    <source>
        <dbReference type="Proteomes" id="UP001303046"/>
    </source>
</evidence>